<dbReference type="Gene3D" id="3.30.230.10">
    <property type="match status" value="1"/>
</dbReference>
<dbReference type="AlphaFoldDB" id="A0AAN7T7D0"/>
<dbReference type="SUPFAM" id="SSF54211">
    <property type="entry name" value="Ribosomal protein S5 domain 2-like"/>
    <property type="match status" value="1"/>
</dbReference>
<feature type="domain" description="GHMP kinase C-terminal" evidence="17">
    <location>
        <begin position="383"/>
        <end position="455"/>
    </location>
</feature>
<dbReference type="GO" id="GO:0005829">
    <property type="term" value="C:cytosol"/>
    <property type="evidence" value="ECO:0007669"/>
    <property type="project" value="TreeGrafter"/>
</dbReference>
<dbReference type="InterPro" id="IPR020568">
    <property type="entry name" value="Ribosomal_Su5_D2-typ_SF"/>
</dbReference>
<dbReference type="InterPro" id="IPR014721">
    <property type="entry name" value="Ribsml_uS5_D2-typ_fold_subgr"/>
</dbReference>
<evidence type="ECO:0000256" key="8">
    <source>
        <dbReference type="ARBA" id="ARBA00022840"/>
    </source>
</evidence>
<evidence type="ECO:0000256" key="12">
    <source>
        <dbReference type="ARBA" id="ARBA00023221"/>
    </source>
</evidence>
<sequence length="490" mass="53197">MAKAVPRVTSIDQIYSNAAAGALPEQKSRFKHLIDSFSKEHGSRPDFVARSPGRVNIIGEHIDYSLYNVLPAAVTVDVLVAVKVKEPSSGTTITVANTNDVKYPRDEFHVPQEGDVHIGEHNWSNYFKAGLRGSVQLLRKEYGNDFRLKSMDVMMDGNVPAGGGLSSSAAFVCASALAVLAANGHEVSKQDLLDLCIVSERSVGVYSGEFSAENVPVPVADPEITFLIAQSFVTSDKAVSAARHYNLRVVEVTLAAVVLAKLHDITLNPDSSSLGFSIRNFQEELMKSLGKREVAEDEQLDMMIKVVQEKLTKQSYSRADVAEILGLDVSALEKAYFSKFKVEGDNFKLQQRALHVVQEARRVISFKDTLSANAGQKLTQDQLSYLGDLMNKTQGSCRDIYECSCSEIDDICAIARNNGALGSRLTGAGWGGCTVHLVPQGKVDTVTEALKRAYYSVKFPELSAEKMKDAIVISKPGQGSSLITGEALAL</sequence>
<keyword evidence="5 19" id="KW-0808">Transferase</keyword>
<evidence type="ECO:0000259" key="17">
    <source>
        <dbReference type="Pfam" id="PF08544"/>
    </source>
</evidence>
<evidence type="ECO:0000259" key="16">
    <source>
        <dbReference type="Pfam" id="PF00288"/>
    </source>
</evidence>
<gene>
    <name evidence="19" type="primary">GAL1</name>
    <name evidence="19" type="ORF">LTR05_003079</name>
</gene>
<dbReference type="InterPro" id="IPR000705">
    <property type="entry name" value="Galactokinase"/>
</dbReference>
<dbReference type="Gene3D" id="3.30.70.3170">
    <property type="match status" value="1"/>
</dbReference>
<dbReference type="Proteomes" id="UP001309876">
    <property type="component" value="Unassembled WGS sequence"/>
</dbReference>
<comment type="caution">
    <text evidence="19">The sequence shown here is derived from an EMBL/GenBank/DDBJ whole genome shotgun (WGS) entry which is preliminary data.</text>
</comment>
<evidence type="ECO:0000313" key="20">
    <source>
        <dbReference type="Proteomes" id="UP001309876"/>
    </source>
</evidence>
<evidence type="ECO:0000256" key="7">
    <source>
        <dbReference type="ARBA" id="ARBA00022777"/>
    </source>
</evidence>
<comment type="pathway">
    <text evidence="1">Carbohydrate metabolism; galactose metabolism.</text>
</comment>
<dbReference type="PRINTS" id="PR00959">
    <property type="entry name" value="MEVGALKINASE"/>
</dbReference>
<dbReference type="SUPFAM" id="SSF55060">
    <property type="entry name" value="GHMP Kinase, C-terminal domain"/>
    <property type="match status" value="1"/>
</dbReference>
<keyword evidence="9" id="KW-0444">Lipid biosynthesis</keyword>
<comment type="similarity">
    <text evidence="2">Belongs to the GHMP kinase family. GalK subfamily.</text>
</comment>
<evidence type="ECO:0000256" key="9">
    <source>
        <dbReference type="ARBA" id="ARBA00023011"/>
    </source>
</evidence>
<dbReference type="Pfam" id="PF00288">
    <property type="entry name" value="GHMP_kinases_N"/>
    <property type="match status" value="1"/>
</dbReference>
<dbReference type="PANTHER" id="PTHR10457">
    <property type="entry name" value="MEVALONATE KINASE/GALACTOKINASE"/>
    <property type="match status" value="1"/>
</dbReference>
<evidence type="ECO:0000256" key="14">
    <source>
        <dbReference type="ARBA" id="ARBA00029590"/>
    </source>
</evidence>
<dbReference type="InterPro" id="IPR006204">
    <property type="entry name" value="GHMP_kinase_N_dom"/>
</dbReference>
<evidence type="ECO:0000313" key="19">
    <source>
        <dbReference type="EMBL" id="KAK5088857.1"/>
    </source>
</evidence>
<dbReference type="Pfam" id="PF08544">
    <property type="entry name" value="GHMP_kinases_C"/>
    <property type="match status" value="1"/>
</dbReference>
<evidence type="ECO:0000256" key="3">
    <source>
        <dbReference type="ARBA" id="ARBA00012315"/>
    </source>
</evidence>
<keyword evidence="9" id="KW-0752">Steroid biosynthesis</keyword>
<keyword evidence="8" id="KW-0067">ATP-binding</keyword>
<dbReference type="GO" id="GO:0006012">
    <property type="term" value="P:galactose metabolic process"/>
    <property type="evidence" value="ECO:0007669"/>
    <property type="project" value="UniProtKB-KW"/>
</dbReference>
<dbReference type="EMBL" id="JAVRRJ010000002">
    <property type="protein sequence ID" value="KAK5088857.1"/>
    <property type="molecule type" value="Genomic_DNA"/>
</dbReference>
<dbReference type="InterPro" id="IPR006206">
    <property type="entry name" value="Mevalonate/galactokinase"/>
</dbReference>
<evidence type="ECO:0000256" key="10">
    <source>
        <dbReference type="ARBA" id="ARBA00023144"/>
    </source>
</evidence>
<evidence type="ECO:0000256" key="11">
    <source>
        <dbReference type="ARBA" id="ARBA00023166"/>
    </source>
</evidence>
<dbReference type="GO" id="GO:0005524">
    <property type="term" value="F:ATP binding"/>
    <property type="evidence" value="ECO:0007669"/>
    <property type="project" value="UniProtKB-KW"/>
</dbReference>
<protein>
    <recommendedName>
        <fullName evidence="4">Galactokinase</fullName>
        <ecNumber evidence="3">2.7.1.6</ecNumber>
    </recommendedName>
    <alternativeName>
        <fullName evidence="14">Galactose kinase</fullName>
    </alternativeName>
</protein>
<keyword evidence="13" id="KW-0119">Carbohydrate metabolism</keyword>
<keyword evidence="10" id="KW-0299">Galactose metabolism</keyword>
<dbReference type="GO" id="GO:0004335">
    <property type="term" value="F:galactokinase activity"/>
    <property type="evidence" value="ECO:0007669"/>
    <property type="project" value="UniProtKB-EC"/>
</dbReference>
<dbReference type="InterPro" id="IPR006203">
    <property type="entry name" value="GHMP_knse_ATP-bd_CS"/>
</dbReference>
<dbReference type="InterPro" id="IPR019741">
    <property type="entry name" value="Galactokinase_CS"/>
</dbReference>
<dbReference type="PIRSF" id="PIRSF000530">
    <property type="entry name" value="Galactokinase"/>
    <property type="match status" value="1"/>
</dbReference>
<dbReference type="InterPro" id="IPR013750">
    <property type="entry name" value="GHMP_kinase_C_dom"/>
</dbReference>
<dbReference type="PROSITE" id="PS00106">
    <property type="entry name" value="GALACTOKINASE"/>
    <property type="match status" value="1"/>
</dbReference>
<evidence type="ECO:0000259" key="18">
    <source>
        <dbReference type="Pfam" id="PF10509"/>
    </source>
</evidence>
<keyword evidence="20" id="KW-1185">Reference proteome</keyword>
<dbReference type="Pfam" id="PF10509">
    <property type="entry name" value="GalKase_gal_bdg"/>
    <property type="match status" value="1"/>
</dbReference>
<keyword evidence="9" id="KW-0756">Sterol biosynthesis</keyword>
<organism evidence="19 20">
    <name type="scientific">Lithohypha guttulata</name>
    <dbReference type="NCBI Taxonomy" id="1690604"/>
    <lineage>
        <taxon>Eukaryota</taxon>
        <taxon>Fungi</taxon>
        <taxon>Dikarya</taxon>
        <taxon>Ascomycota</taxon>
        <taxon>Pezizomycotina</taxon>
        <taxon>Eurotiomycetes</taxon>
        <taxon>Chaetothyriomycetidae</taxon>
        <taxon>Chaetothyriales</taxon>
        <taxon>Trichomeriaceae</taxon>
        <taxon>Lithohypha</taxon>
    </lineage>
</organism>
<keyword evidence="12" id="KW-0443">Lipid metabolism</keyword>
<dbReference type="FunFam" id="3.30.70.3170:FF:000002">
    <property type="entry name" value="Galactokinase"/>
    <property type="match status" value="1"/>
</dbReference>
<feature type="domain" description="Galactokinase N-terminal" evidence="18">
    <location>
        <begin position="36"/>
        <end position="83"/>
    </location>
</feature>
<dbReference type="InterPro" id="IPR019539">
    <property type="entry name" value="GalKase_N"/>
</dbReference>
<dbReference type="PRINTS" id="PR00473">
    <property type="entry name" value="GALCTOKINASE"/>
</dbReference>
<dbReference type="GO" id="GO:0016126">
    <property type="term" value="P:sterol biosynthetic process"/>
    <property type="evidence" value="ECO:0007669"/>
    <property type="project" value="UniProtKB-KW"/>
</dbReference>
<evidence type="ECO:0000256" key="5">
    <source>
        <dbReference type="ARBA" id="ARBA00022679"/>
    </source>
</evidence>
<dbReference type="EC" id="2.7.1.6" evidence="3"/>
<keyword evidence="12" id="KW-0753">Steroid metabolism</keyword>
<keyword evidence="11" id="KW-1207">Sterol metabolism</keyword>
<dbReference type="FunFam" id="1.20.1440.340:FF:000003">
    <property type="entry name" value="GAL1p Galactokinase"/>
    <property type="match status" value="1"/>
</dbReference>
<evidence type="ECO:0000256" key="2">
    <source>
        <dbReference type="ARBA" id="ARBA00006566"/>
    </source>
</evidence>
<dbReference type="PANTHER" id="PTHR10457:SF7">
    <property type="entry name" value="GALACTOKINASE-RELATED"/>
    <property type="match status" value="1"/>
</dbReference>
<feature type="domain" description="GHMP kinase N-terminal" evidence="16">
    <location>
        <begin position="134"/>
        <end position="207"/>
    </location>
</feature>
<name>A0AAN7T7D0_9EURO</name>
<keyword evidence="7" id="KW-0418">Kinase</keyword>
<keyword evidence="6" id="KW-0547">Nucleotide-binding</keyword>
<dbReference type="Gene3D" id="1.20.1440.340">
    <property type="match status" value="1"/>
</dbReference>
<proteinExistence type="inferred from homology"/>
<accession>A0AAN7T7D0</accession>
<evidence type="ECO:0000256" key="13">
    <source>
        <dbReference type="ARBA" id="ARBA00023277"/>
    </source>
</evidence>
<evidence type="ECO:0000256" key="15">
    <source>
        <dbReference type="ARBA" id="ARBA00049538"/>
    </source>
</evidence>
<evidence type="ECO:0000256" key="4">
    <source>
        <dbReference type="ARBA" id="ARBA00019487"/>
    </source>
</evidence>
<reference evidence="19 20" key="1">
    <citation type="submission" date="2023-08" db="EMBL/GenBank/DDBJ databases">
        <title>Black Yeasts Isolated from many extreme environments.</title>
        <authorList>
            <person name="Coleine C."/>
            <person name="Stajich J.E."/>
            <person name="Selbmann L."/>
        </authorList>
    </citation>
    <scope>NUCLEOTIDE SEQUENCE [LARGE SCALE GENOMIC DNA]</scope>
    <source>
        <strain evidence="19 20">CCFEE 5910</strain>
    </source>
</reference>
<dbReference type="InterPro" id="IPR036554">
    <property type="entry name" value="GHMP_kinase_C_sf"/>
</dbReference>
<evidence type="ECO:0000256" key="6">
    <source>
        <dbReference type="ARBA" id="ARBA00022741"/>
    </source>
</evidence>
<evidence type="ECO:0000256" key="1">
    <source>
        <dbReference type="ARBA" id="ARBA00004947"/>
    </source>
</evidence>
<dbReference type="PROSITE" id="PS00627">
    <property type="entry name" value="GHMP_KINASES_ATP"/>
    <property type="match status" value="1"/>
</dbReference>
<comment type="catalytic activity">
    <reaction evidence="15">
        <text>alpha-D-galactose + ATP = alpha-D-galactose 1-phosphate + ADP + H(+)</text>
        <dbReference type="Rhea" id="RHEA:13553"/>
        <dbReference type="ChEBI" id="CHEBI:15378"/>
        <dbReference type="ChEBI" id="CHEBI:28061"/>
        <dbReference type="ChEBI" id="CHEBI:30616"/>
        <dbReference type="ChEBI" id="CHEBI:58336"/>
        <dbReference type="ChEBI" id="CHEBI:456216"/>
        <dbReference type="EC" id="2.7.1.6"/>
    </reaction>
    <physiologicalReaction direction="left-to-right" evidence="15">
        <dbReference type="Rhea" id="RHEA:13554"/>
    </physiologicalReaction>
</comment>